<dbReference type="OrthoDB" id="569491at2"/>
<dbReference type="SUPFAM" id="SSF53822">
    <property type="entry name" value="Periplasmic binding protein-like I"/>
    <property type="match status" value="1"/>
</dbReference>
<gene>
    <name evidence="5" type="ORF">CR165_13585</name>
</gene>
<dbReference type="Proteomes" id="UP000245048">
    <property type="component" value="Unassembled WGS sequence"/>
</dbReference>
<accession>A0A2U1V394</accession>
<dbReference type="CDD" id="cd06314">
    <property type="entry name" value="PBP1_tmGBP"/>
    <property type="match status" value="1"/>
</dbReference>
<name>A0A2U1V394_9PROT</name>
<dbReference type="InterPro" id="IPR050555">
    <property type="entry name" value="Bact_Solute-Bind_Prot2"/>
</dbReference>
<evidence type="ECO:0000256" key="3">
    <source>
        <dbReference type="SAM" id="SignalP"/>
    </source>
</evidence>
<comment type="similarity">
    <text evidence="2">Belongs to the bacterial solute-binding protein 2 family.</text>
</comment>
<comment type="subcellular location">
    <subcellularLocation>
        <location evidence="1">Periplasm</location>
    </subcellularLocation>
</comment>
<feature type="signal peptide" evidence="3">
    <location>
        <begin position="1"/>
        <end position="26"/>
    </location>
</feature>
<keyword evidence="3" id="KW-0732">Signal</keyword>
<sequence>MQRRSLLAAPAAFALSAAALPRGAAAQDKKTLAFVVNVSADFWTIARRGIEKANREYPQYNMEMIVPAQASAAEQRRIVDELLARRVAGIAISAINPGNSTDMLNRAAAQAVLFTTDSDAPNSNRAVYIGTDNVAAGREAGRQMKAALPQGGKAMLFVGTMDADNARERVQGIREALQGGNIEVADIRTDESDMARAKRNVEDTLARRDDIDLMVGLWAYNTPQIYQAVKGAGREGKVRIVGFDEDGLTLRGVADGTIHSTVVQQPYEFGYRSMVGMVKYLEGDRSFIPENKQIIVPTRIIDKSNVQEFQAQMRELLRSR</sequence>
<feature type="chain" id="PRO_5015638248" evidence="3">
    <location>
        <begin position="27"/>
        <end position="320"/>
    </location>
</feature>
<dbReference type="Pfam" id="PF13407">
    <property type="entry name" value="Peripla_BP_4"/>
    <property type="match status" value="1"/>
</dbReference>
<dbReference type="RefSeq" id="WP_109517605.1">
    <property type="nucleotide sequence ID" value="NZ_JBHSCH010000004.1"/>
</dbReference>
<dbReference type="GO" id="GO:0030288">
    <property type="term" value="C:outer membrane-bounded periplasmic space"/>
    <property type="evidence" value="ECO:0007669"/>
    <property type="project" value="TreeGrafter"/>
</dbReference>
<dbReference type="EMBL" id="PDOA01000008">
    <property type="protein sequence ID" value="PWC28380.1"/>
    <property type="molecule type" value="Genomic_DNA"/>
</dbReference>
<dbReference type="InterPro" id="IPR028082">
    <property type="entry name" value="Peripla_BP_I"/>
</dbReference>
<evidence type="ECO:0000313" key="5">
    <source>
        <dbReference type="EMBL" id="PWC28380.1"/>
    </source>
</evidence>
<dbReference type="InterPro" id="IPR025997">
    <property type="entry name" value="SBP_2_dom"/>
</dbReference>
<dbReference type="GO" id="GO:0030246">
    <property type="term" value="F:carbohydrate binding"/>
    <property type="evidence" value="ECO:0007669"/>
    <property type="project" value="TreeGrafter"/>
</dbReference>
<dbReference type="AlphaFoldDB" id="A0A2U1V394"/>
<keyword evidence="6" id="KW-1185">Reference proteome</keyword>
<dbReference type="PANTHER" id="PTHR30036:SF7">
    <property type="entry name" value="ABC TRANSPORTER PERIPLASMIC-BINDING PROTEIN YPHF"/>
    <property type="match status" value="1"/>
</dbReference>
<evidence type="ECO:0000256" key="1">
    <source>
        <dbReference type="ARBA" id="ARBA00004418"/>
    </source>
</evidence>
<evidence type="ECO:0000313" key="6">
    <source>
        <dbReference type="Proteomes" id="UP000245048"/>
    </source>
</evidence>
<protein>
    <submittedName>
        <fullName evidence="5">ABC transporter substrate-binding protein</fullName>
    </submittedName>
</protein>
<evidence type="ECO:0000259" key="4">
    <source>
        <dbReference type="Pfam" id="PF13407"/>
    </source>
</evidence>
<reference evidence="6" key="1">
    <citation type="submission" date="2017-10" db="EMBL/GenBank/DDBJ databases">
        <authorList>
            <person name="Toshchakov S.V."/>
            <person name="Goeva M.A."/>
        </authorList>
    </citation>
    <scope>NUCLEOTIDE SEQUENCE [LARGE SCALE GENOMIC DNA]</scope>
    <source>
        <strain evidence="6">JR1/69-1-13</strain>
    </source>
</reference>
<organism evidence="5 6">
    <name type="scientific">Teichococcus aestuarii</name>
    <dbReference type="NCBI Taxonomy" id="568898"/>
    <lineage>
        <taxon>Bacteria</taxon>
        <taxon>Pseudomonadati</taxon>
        <taxon>Pseudomonadota</taxon>
        <taxon>Alphaproteobacteria</taxon>
        <taxon>Acetobacterales</taxon>
        <taxon>Roseomonadaceae</taxon>
        <taxon>Roseomonas</taxon>
    </lineage>
</organism>
<dbReference type="Gene3D" id="3.40.50.2300">
    <property type="match status" value="2"/>
</dbReference>
<dbReference type="PANTHER" id="PTHR30036">
    <property type="entry name" value="D-XYLOSE-BINDING PERIPLASMIC PROTEIN"/>
    <property type="match status" value="1"/>
</dbReference>
<evidence type="ECO:0000256" key="2">
    <source>
        <dbReference type="ARBA" id="ARBA00007639"/>
    </source>
</evidence>
<feature type="domain" description="Periplasmic binding protein" evidence="4">
    <location>
        <begin position="34"/>
        <end position="283"/>
    </location>
</feature>
<comment type="caution">
    <text evidence="5">The sequence shown here is derived from an EMBL/GenBank/DDBJ whole genome shotgun (WGS) entry which is preliminary data.</text>
</comment>
<proteinExistence type="inferred from homology"/>